<protein>
    <submittedName>
        <fullName evidence="1">Uncharacterized protein</fullName>
    </submittedName>
</protein>
<accession>A0A2G9ZET0</accession>
<dbReference type="InterPro" id="IPR011990">
    <property type="entry name" value="TPR-like_helical_dom_sf"/>
</dbReference>
<name>A0A2G9ZET0_9BACT</name>
<proteinExistence type="predicted"/>
<dbReference type="EMBL" id="PCSB01000046">
    <property type="protein sequence ID" value="PIP31686.1"/>
    <property type="molecule type" value="Genomic_DNA"/>
</dbReference>
<dbReference type="AlphaFoldDB" id="A0A2G9ZET0"/>
<organism evidence="1 2">
    <name type="scientific">bacterium (Candidatus Gribaldobacteria) CG23_combo_of_CG06-09_8_20_14_all_37_87_8</name>
    <dbReference type="NCBI Taxonomy" id="2014278"/>
    <lineage>
        <taxon>Bacteria</taxon>
        <taxon>Candidatus Gribaldobacteria</taxon>
    </lineage>
</organism>
<evidence type="ECO:0000313" key="2">
    <source>
        <dbReference type="Proteomes" id="UP000230447"/>
    </source>
</evidence>
<reference evidence="1 2" key="1">
    <citation type="submission" date="2017-09" db="EMBL/GenBank/DDBJ databases">
        <title>Depth-based differentiation of microbial function through sediment-hosted aquifers and enrichment of novel symbionts in the deep terrestrial subsurface.</title>
        <authorList>
            <person name="Probst A.J."/>
            <person name="Ladd B."/>
            <person name="Jarett J.K."/>
            <person name="Geller-Mcgrath D.E."/>
            <person name="Sieber C.M."/>
            <person name="Emerson J.B."/>
            <person name="Anantharaman K."/>
            <person name="Thomas B.C."/>
            <person name="Malmstrom R."/>
            <person name="Stieglmeier M."/>
            <person name="Klingl A."/>
            <person name="Woyke T."/>
            <person name="Ryan C.M."/>
            <person name="Banfield J.F."/>
        </authorList>
    </citation>
    <scope>NUCLEOTIDE SEQUENCE [LARGE SCALE GENOMIC DNA]</scope>
    <source>
        <strain evidence="1">CG23_combo_of_CG06-09_8_20_14_all_37_87_8</strain>
    </source>
</reference>
<evidence type="ECO:0000313" key="1">
    <source>
        <dbReference type="EMBL" id="PIP31686.1"/>
    </source>
</evidence>
<sequence length="132" mass="15388">MPKKYFLLILIPVLVYLVYLGNIKPLLASRAANRGDIVKVLSYNTFVNYEIRIVMAKQALESDDVDFVWFAKEQMEENVKERPFDCKSYIFLFNLYYRFGETEKAKWVAQKALELAPAREDLKELLINVSGP</sequence>
<gene>
    <name evidence="1" type="ORF">COX24_02225</name>
</gene>
<dbReference type="Proteomes" id="UP000230447">
    <property type="component" value="Unassembled WGS sequence"/>
</dbReference>
<comment type="caution">
    <text evidence="1">The sequence shown here is derived from an EMBL/GenBank/DDBJ whole genome shotgun (WGS) entry which is preliminary data.</text>
</comment>
<dbReference type="SUPFAM" id="SSF48452">
    <property type="entry name" value="TPR-like"/>
    <property type="match status" value="1"/>
</dbReference>